<dbReference type="InterPro" id="IPR026960">
    <property type="entry name" value="RVT-Znf"/>
</dbReference>
<gene>
    <name evidence="3" type="ORF">A2U01_0001408</name>
</gene>
<dbReference type="AlphaFoldDB" id="A0A392M0W5"/>
<reference evidence="3 4" key="1">
    <citation type="journal article" date="2018" name="Front. Plant Sci.">
        <title>Red Clover (Trifolium pratense) and Zigzag Clover (T. medium) - A Picture of Genomic Similarities and Differences.</title>
        <authorList>
            <person name="Dluhosova J."/>
            <person name="Istvanek J."/>
            <person name="Nedelnik J."/>
            <person name="Repkova J."/>
        </authorList>
    </citation>
    <scope>NUCLEOTIDE SEQUENCE [LARGE SCALE GENOMIC DNA]</scope>
    <source>
        <strain evidence="4">cv. 10/8</strain>
        <tissue evidence="3">Leaf</tissue>
    </source>
</reference>
<evidence type="ECO:0000259" key="2">
    <source>
        <dbReference type="Pfam" id="PF13966"/>
    </source>
</evidence>
<feature type="domain" description="Reverse transcriptase zinc-binding" evidence="2">
    <location>
        <begin position="135"/>
        <end position="203"/>
    </location>
</feature>
<dbReference type="EMBL" id="LXQA010001296">
    <property type="protein sequence ID" value="MCH80638.1"/>
    <property type="molecule type" value="Genomic_DNA"/>
</dbReference>
<comment type="caution">
    <text evidence="3">The sequence shown here is derived from an EMBL/GenBank/DDBJ whole genome shotgun (WGS) entry which is preliminary data.</text>
</comment>
<dbReference type="Pfam" id="PF13966">
    <property type="entry name" value="zf-RVT"/>
    <property type="match status" value="1"/>
</dbReference>
<keyword evidence="1" id="KW-1133">Transmembrane helix</keyword>
<feature type="transmembrane region" description="Helical" evidence="1">
    <location>
        <begin position="9"/>
        <end position="28"/>
    </location>
</feature>
<proteinExistence type="predicted"/>
<evidence type="ECO:0000313" key="3">
    <source>
        <dbReference type="EMBL" id="MCH80638.1"/>
    </source>
</evidence>
<accession>A0A392M0W5</accession>
<evidence type="ECO:0000256" key="1">
    <source>
        <dbReference type="SAM" id="Phobius"/>
    </source>
</evidence>
<evidence type="ECO:0000313" key="4">
    <source>
        <dbReference type="Proteomes" id="UP000265520"/>
    </source>
</evidence>
<dbReference type="PANTHER" id="PTHR36617:SF16">
    <property type="entry name" value="OS04G0516500 PROTEIN"/>
    <property type="match status" value="1"/>
</dbReference>
<keyword evidence="4" id="KW-1185">Reference proteome</keyword>
<keyword evidence="1" id="KW-0472">Membrane</keyword>
<protein>
    <submittedName>
        <fullName evidence="3">Putative ribonuclease H protein</fullName>
    </submittedName>
</protein>
<name>A0A392M0W5_9FABA</name>
<keyword evidence="1" id="KW-0812">Transmembrane</keyword>
<sequence length="274" mass="32092">MVTRRWGKLFWEIVANLGLLLYGGRIFVPLGDTPFKERFPRLYSISIQQAATVAEIYTNNAPNQWNLLWRRRLFVWEEELLLQLLQLIATTILLDREDRWKWVPDKGEVFTVNSTFLLISDFTVPSVLMPCWHATAFSAVWKCLAPSKINAFAWQLLHDRIPTRQNLQRRRIIEENGDMSCVLCGEVPESSLHLFIYCEFAHKISGKNLRKGMRDLAAVLEEVKVLTWKWWLSQSKCEHKDPNREYEDPLSTSSVTRYIVDRSCKSSARILKEF</sequence>
<organism evidence="3 4">
    <name type="scientific">Trifolium medium</name>
    <dbReference type="NCBI Taxonomy" id="97028"/>
    <lineage>
        <taxon>Eukaryota</taxon>
        <taxon>Viridiplantae</taxon>
        <taxon>Streptophyta</taxon>
        <taxon>Embryophyta</taxon>
        <taxon>Tracheophyta</taxon>
        <taxon>Spermatophyta</taxon>
        <taxon>Magnoliopsida</taxon>
        <taxon>eudicotyledons</taxon>
        <taxon>Gunneridae</taxon>
        <taxon>Pentapetalae</taxon>
        <taxon>rosids</taxon>
        <taxon>fabids</taxon>
        <taxon>Fabales</taxon>
        <taxon>Fabaceae</taxon>
        <taxon>Papilionoideae</taxon>
        <taxon>50 kb inversion clade</taxon>
        <taxon>NPAAA clade</taxon>
        <taxon>Hologalegina</taxon>
        <taxon>IRL clade</taxon>
        <taxon>Trifolieae</taxon>
        <taxon>Trifolium</taxon>
    </lineage>
</organism>
<dbReference type="PANTHER" id="PTHR36617">
    <property type="entry name" value="PROTEIN, PUTATIVE-RELATED"/>
    <property type="match status" value="1"/>
</dbReference>
<dbReference type="Proteomes" id="UP000265520">
    <property type="component" value="Unassembled WGS sequence"/>
</dbReference>